<proteinExistence type="predicted"/>
<feature type="transmembrane region" description="Helical" evidence="1">
    <location>
        <begin position="104"/>
        <end position="124"/>
    </location>
</feature>
<dbReference type="EMBL" id="FNBA01000003">
    <property type="protein sequence ID" value="SDE91484.1"/>
    <property type="molecule type" value="Genomic_DNA"/>
</dbReference>
<evidence type="ECO:0000313" key="3">
    <source>
        <dbReference type="Proteomes" id="UP000199321"/>
    </source>
</evidence>
<keyword evidence="3" id="KW-1185">Reference proteome</keyword>
<name>A0A1G7GTQ9_9FLAO</name>
<dbReference type="Proteomes" id="UP000199321">
    <property type="component" value="Unassembled WGS sequence"/>
</dbReference>
<dbReference type="OrthoDB" id="1446747at2"/>
<feature type="transmembrane region" description="Helical" evidence="1">
    <location>
        <begin position="53"/>
        <end position="71"/>
    </location>
</feature>
<dbReference type="RefSeq" id="WP_093144467.1">
    <property type="nucleotide sequence ID" value="NZ_BMWO01000003.1"/>
</dbReference>
<keyword evidence="1" id="KW-1133">Transmembrane helix</keyword>
<keyword evidence="1" id="KW-0472">Membrane</keyword>
<protein>
    <submittedName>
        <fullName evidence="2">Uncharacterized protein</fullName>
    </submittedName>
</protein>
<accession>A0A1G7GTQ9</accession>
<reference evidence="2 3" key="1">
    <citation type="submission" date="2016-10" db="EMBL/GenBank/DDBJ databases">
        <authorList>
            <person name="de Groot N.N."/>
        </authorList>
    </citation>
    <scope>NUCLEOTIDE SEQUENCE [LARGE SCALE GENOMIC DNA]</scope>
    <source>
        <strain evidence="2 3">DSM 16195</strain>
    </source>
</reference>
<keyword evidence="1" id="KW-0812">Transmembrane</keyword>
<evidence type="ECO:0000256" key="1">
    <source>
        <dbReference type="SAM" id="Phobius"/>
    </source>
</evidence>
<dbReference type="STRING" id="227084.SAMN05421855_103323"/>
<evidence type="ECO:0000313" key="2">
    <source>
        <dbReference type="EMBL" id="SDE91484.1"/>
    </source>
</evidence>
<gene>
    <name evidence="2" type="ORF">SAMN05421855_103323</name>
</gene>
<dbReference type="AlphaFoldDB" id="A0A1G7GTQ9"/>
<sequence>MEEQFKNIDDIAKKLVQEAGLHQPSAHFMESVMKSVTPKTAIQPYKPLLSKRAWVFIVLGFVSMMFALYIVPATDFSLLKEFSVAEYVSFKNPFSEVKMNKTTVYGIVFLSLFMLQIPFLKHFLEKNR</sequence>
<organism evidence="2 3">
    <name type="scientific">Ulvibacter litoralis</name>
    <dbReference type="NCBI Taxonomy" id="227084"/>
    <lineage>
        <taxon>Bacteria</taxon>
        <taxon>Pseudomonadati</taxon>
        <taxon>Bacteroidota</taxon>
        <taxon>Flavobacteriia</taxon>
        <taxon>Flavobacteriales</taxon>
        <taxon>Flavobacteriaceae</taxon>
        <taxon>Ulvibacter</taxon>
    </lineage>
</organism>